<keyword evidence="1" id="KW-0472">Membrane</keyword>
<dbReference type="RefSeq" id="WP_119540611.1">
    <property type="nucleotide sequence ID" value="NZ_QYRN01000006.1"/>
</dbReference>
<feature type="transmembrane region" description="Helical" evidence="1">
    <location>
        <begin position="262"/>
        <end position="283"/>
    </location>
</feature>
<gene>
    <name evidence="3" type="ORF">D3218_12000</name>
</gene>
<sequence>MATFIGFLAILMWSLLALLAARSGAVPAFQLAAMTFAVGTLVCVVPLLRRRGALRVLRQPPRVWLVGVGGLFGYHALYFAAVRAAPAVEASLIAYLWPLLIVVGSALVPGERLRWYHVAGASIGLAGTALVIAGRDGGLSFSPAHAPGYALAASAAVFWAGYSLLSRRLAAVPSEVVGGFCAATAVLSLICHLLFEETVWPATGAEWGAVALLGLLPVGAAFFCWDIGMKRGDVQLLGAASYLAPILSTLALVAAGEAPVSASLALAAVLIAGGASLAALPLFRRLAGGAGRSRTVRF</sequence>
<evidence type="ECO:0000256" key="1">
    <source>
        <dbReference type="SAM" id="Phobius"/>
    </source>
</evidence>
<evidence type="ECO:0000313" key="4">
    <source>
        <dbReference type="Proteomes" id="UP000265750"/>
    </source>
</evidence>
<feature type="transmembrane region" description="Helical" evidence="1">
    <location>
        <begin position="31"/>
        <end position="49"/>
    </location>
</feature>
<feature type="domain" description="EamA" evidence="2">
    <location>
        <begin position="4"/>
        <end position="132"/>
    </location>
</feature>
<reference evidence="4" key="1">
    <citation type="submission" date="2018-09" db="EMBL/GenBank/DDBJ databases">
        <authorList>
            <person name="Tuo L."/>
        </authorList>
    </citation>
    <scope>NUCLEOTIDE SEQUENCE [LARGE SCALE GENOMIC DNA]</scope>
    <source>
        <strain evidence="4">M2BS4Y-1</strain>
    </source>
</reference>
<feature type="transmembrane region" description="Helical" evidence="1">
    <location>
        <begin position="177"/>
        <end position="195"/>
    </location>
</feature>
<comment type="caution">
    <text evidence="3">The sequence shown here is derived from an EMBL/GenBank/DDBJ whole genome shotgun (WGS) entry which is preliminary data.</text>
</comment>
<feature type="transmembrane region" description="Helical" evidence="1">
    <location>
        <begin position="115"/>
        <end position="134"/>
    </location>
</feature>
<protein>
    <submittedName>
        <fullName evidence="3">EamA family transporter</fullName>
    </submittedName>
</protein>
<feature type="transmembrane region" description="Helical" evidence="1">
    <location>
        <begin position="87"/>
        <end position="108"/>
    </location>
</feature>
<feature type="transmembrane region" description="Helical" evidence="1">
    <location>
        <begin position="146"/>
        <end position="165"/>
    </location>
</feature>
<evidence type="ECO:0000259" key="2">
    <source>
        <dbReference type="Pfam" id="PF00892"/>
    </source>
</evidence>
<proteinExistence type="predicted"/>
<name>A0A3A1WLF8_9HYPH</name>
<keyword evidence="4" id="KW-1185">Reference proteome</keyword>
<feature type="domain" description="EamA" evidence="2">
    <location>
        <begin position="147"/>
        <end position="278"/>
    </location>
</feature>
<dbReference type="OrthoDB" id="9795732at2"/>
<dbReference type="AlphaFoldDB" id="A0A3A1WLF8"/>
<dbReference type="PANTHER" id="PTHR22911">
    <property type="entry name" value="ACYL-MALONYL CONDENSING ENZYME-RELATED"/>
    <property type="match status" value="1"/>
</dbReference>
<dbReference type="Proteomes" id="UP000265750">
    <property type="component" value="Unassembled WGS sequence"/>
</dbReference>
<feature type="transmembrane region" description="Helical" evidence="1">
    <location>
        <begin position="237"/>
        <end position="256"/>
    </location>
</feature>
<dbReference type="InterPro" id="IPR037185">
    <property type="entry name" value="EmrE-like"/>
</dbReference>
<accession>A0A3A1WLF8</accession>
<dbReference type="PANTHER" id="PTHR22911:SF76">
    <property type="entry name" value="EAMA DOMAIN-CONTAINING PROTEIN"/>
    <property type="match status" value="1"/>
</dbReference>
<dbReference type="Pfam" id="PF00892">
    <property type="entry name" value="EamA"/>
    <property type="match status" value="2"/>
</dbReference>
<keyword evidence="1" id="KW-0812">Transmembrane</keyword>
<keyword evidence="1" id="KW-1133">Transmembrane helix</keyword>
<dbReference type="EMBL" id="QYRN01000006">
    <property type="protein sequence ID" value="RIY00301.1"/>
    <property type="molecule type" value="Genomic_DNA"/>
</dbReference>
<feature type="transmembrane region" description="Helical" evidence="1">
    <location>
        <begin position="207"/>
        <end position="225"/>
    </location>
</feature>
<evidence type="ECO:0000313" key="3">
    <source>
        <dbReference type="EMBL" id="RIY00301.1"/>
    </source>
</evidence>
<feature type="transmembrane region" description="Helical" evidence="1">
    <location>
        <begin position="61"/>
        <end position="81"/>
    </location>
</feature>
<dbReference type="GO" id="GO:0016020">
    <property type="term" value="C:membrane"/>
    <property type="evidence" value="ECO:0007669"/>
    <property type="project" value="InterPro"/>
</dbReference>
<dbReference type="InterPro" id="IPR000620">
    <property type="entry name" value="EamA_dom"/>
</dbReference>
<dbReference type="SUPFAM" id="SSF103481">
    <property type="entry name" value="Multidrug resistance efflux transporter EmrE"/>
    <property type="match status" value="2"/>
</dbReference>
<organism evidence="3 4">
    <name type="scientific">Aureimonas flava</name>
    <dbReference type="NCBI Taxonomy" id="2320271"/>
    <lineage>
        <taxon>Bacteria</taxon>
        <taxon>Pseudomonadati</taxon>
        <taxon>Pseudomonadota</taxon>
        <taxon>Alphaproteobacteria</taxon>
        <taxon>Hyphomicrobiales</taxon>
        <taxon>Aurantimonadaceae</taxon>
        <taxon>Aureimonas</taxon>
    </lineage>
</organism>